<evidence type="ECO:0000256" key="3">
    <source>
        <dbReference type="ARBA" id="ARBA00022692"/>
    </source>
</evidence>
<dbReference type="OrthoDB" id="9795496at2"/>
<evidence type="ECO:0000256" key="7">
    <source>
        <dbReference type="SAM" id="Phobius"/>
    </source>
</evidence>
<dbReference type="RefSeq" id="WP_105482883.1">
    <property type="nucleotide sequence ID" value="NZ_NIGF01000003.1"/>
</dbReference>
<evidence type="ECO:0000256" key="6">
    <source>
        <dbReference type="SAM" id="MobiDB-lite"/>
    </source>
</evidence>
<dbReference type="InterPro" id="IPR004307">
    <property type="entry name" value="TspO_MBR"/>
</dbReference>
<dbReference type="Proteomes" id="UP000237684">
    <property type="component" value="Unassembled WGS sequence"/>
</dbReference>
<dbReference type="Gene3D" id="1.20.1260.100">
    <property type="entry name" value="TspO/MBR protein"/>
    <property type="match status" value="1"/>
</dbReference>
<feature type="region of interest" description="Disordered" evidence="6">
    <location>
        <begin position="169"/>
        <end position="188"/>
    </location>
</feature>
<sequence length="188" mass="21043">MLFNRTVWPKIALGILICELAGVVSALFTFSGVRDWYPSLIKPPWTPPAEVFGPVWMLLYALMGAALGLVWAKSEGTPRKKRAMTWFWVQLSLNVAWSAAFFGGRSPGWAYAIILLLWLAIVATMWLFSKISSLSGLLLWPYLLWVTFGSALNFGILSLNIIKPTVQEMDKDPRNGPKDQKEPAATLR</sequence>
<dbReference type="PANTHER" id="PTHR10057:SF0">
    <property type="entry name" value="TRANSLOCATOR PROTEIN"/>
    <property type="match status" value="1"/>
</dbReference>
<comment type="caution">
    <text evidence="8">The sequence shown here is derived from an EMBL/GenBank/DDBJ whole genome shotgun (WGS) entry which is preliminary data.</text>
</comment>
<feature type="transmembrane region" description="Helical" evidence="7">
    <location>
        <begin position="51"/>
        <end position="72"/>
    </location>
</feature>
<dbReference type="AlphaFoldDB" id="A0A2S8SVT4"/>
<evidence type="ECO:0000256" key="4">
    <source>
        <dbReference type="ARBA" id="ARBA00022989"/>
    </source>
</evidence>
<evidence type="ECO:0000256" key="2">
    <source>
        <dbReference type="ARBA" id="ARBA00007524"/>
    </source>
</evidence>
<dbReference type="FunCoup" id="A0A2S8SVT4">
    <property type="interactions" value="71"/>
</dbReference>
<evidence type="ECO:0000256" key="5">
    <source>
        <dbReference type="ARBA" id="ARBA00023136"/>
    </source>
</evidence>
<dbReference type="GO" id="GO:0033013">
    <property type="term" value="P:tetrapyrrole metabolic process"/>
    <property type="evidence" value="ECO:0007669"/>
    <property type="project" value="UniProtKB-ARBA"/>
</dbReference>
<dbReference type="PANTHER" id="PTHR10057">
    <property type="entry name" value="PERIPHERAL-TYPE BENZODIAZEPINE RECEPTOR"/>
    <property type="match status" value="1"/>
</dbReference>
<keyword evidence="3 7" id="KW-0812">Transmembrane</keyword>
<organism evidence="8 9">
    <name type="scientific">Abditibacterium utsteinense</name>
    <dbReference type="NCBI Taxonomy" id="1960156"/>
    <lineage>
        <taxon>Bacteria</taxon>
        <taxon>Pseudomonadati</taxon>
        <taxon>Abditibacteriota</taxon>
        <taxon>Abditibacteriia</taxon>
        <taxon>Abditibacteriales</taxon>
        <taxon>Abditibacteriaceae</taxon>
        <taxon>Abditibacterium</taxon>
    </lineage>
</organism>
<keyword evidence="4 7" id="KW-1133">Transmembrane helix</keyword>
<dbReference type="CDD" id="cd15904">
    <property type="entry name" value="TSPO_MBR"/>
    <property type="match status" value="1"/>
</dbReference>
<dbReference type="Pfam" id="PF03073">
    <property type="entry name" value="TspO_MBR"/>
    <property type="match status" value="1"/>
</dbReference>
<gene>
    <name evidence="8" type="ORF">B1R32_103165</name>
</gene>
<keyword evidence="5 7" id="KW-0472">Membrane</keyword>
<evidence type="ECO:0000313" key="8">
    <source>
        <dbReference type="EMBL" id="PQV64898.1"/>
    </source>
</evidence>
<feature type="transmembrane region" description="Helical" evidence="7">
    <location>
        <begin position="140"/>
        <end position="162"/>
    </location>
</feature>
<feature type="compositionally biased region" description="Basic and acidic residues" evidence="6">
    <location>
        <begin position="169"/>
        <end position="182"/>
    </location>
</feature>
<evidence type="ECO:0000256" key="1">
    <source>
        <dbReference type="ARBA" id="ARBA00004141"/>
    </source>
</evidence>
<dbReference type="FunFam" id="1.20.1260.100:FF:000001">
    <property type="entry name" value="translocator protein 2"/>
    <property type="match status" value="1"/>
</dbReference>
<keyword evidence="9" id="KW-1185">Reference proteome</keyword>
<dbReference type="InterPro" id="IPR038330">
    <property type="entry name" value="TspO/MBR-related_sf"/>
</dbReference>
<proteinExistence type="inferred from homology"/>
<comment type="similarity">
    <text evidence="2">Belongs to the TspO/BZRP family.</text>
</comment>
<comment type="subcellular location">
    <subcellularLocation>
        <location evidence="1">Membrane</location>
        <topology evidence="1">Multi-pass membrane protein</topology>
    </subcellularLocation>
</comment>
<evidence type="ECO:0000313" key="9">
    <source>
        <dbReference type="Proteomes" id="UP000237684"/>
    </source>
</evidence>
<name>A0A2S8SVT4_9BACT</name>
<dbReference type="GO" id="GO:0016020">
    <property type="term" value="C:membrane"/>
    <property type="evidence" value="ECO:0007669"/>
    <property type="project" value="UniProtKB-SubCell"/>
</dbReference>
<reference evidence="8 9" key="1">
    <citation type="journal article" date="2018" name="Syst. Appl. Microbiol.">
        <title>Abditibacterium utsteinense sp. nov., the first cultivated member of candidate phylum FBP, isolated from ice-free Antarctic soil samples.</title>
        <authorList>
            <person name="Tahon G."/>
            <person name="Tytgat B."/>
            <person name="Lebbe L."/>
            <person name="Carlier A."/>
            <person name="Willems A."/>
        </authorList>
    </citation>
    <scope>NUCLEOTIDE SEQUENCE [LARGE SCALE GENOMIC DNA]</scope>
    <source>
        <strain evidence="8 9">LMG 29911</strain>
    </source>
</reference>
<dbReference type="InParanoid" id="A0A2S8SVT4"/>
<feature type="transmembrane region" description="Helical" evidence="7">
    <location>
        <begin position="12"/>
        <end position="31"/>
    </location>
</feature>
<accession>A0A2S8SVT4</accession>
<feature type="transmembrane region" description="Helical" evidence="7">
    <location>
        <begin position="109"/>
        <end position="128"/>
    </location>
</feature>
<protein>
    <submittedName>
        <fullName evidence="8">Tryptophan-rich sensory protein</fullName>
    </submittedName>
</protein>
<dbReference type="EMBL" id="NIGF01000003">
    <property type="protein sequence ID" value="PQV64898.1"/>
    <property type="molecule type" value="Genomic_DNA"/>
</dbReference>